<name>A0ACC6SY82_9HYPH</name>
<keyword evidence="2" id="KW-1185">Reference proteome</keyword>
<dbReference type="Proteomes" id="UP001480082">
    <property type="component" value="Unassembled WGS sequence"/>
</dbReference>
<gene>
    <name evidence="1" type="ORF">NKI81_12250</name>
</gene>
<reference evidence="1 2" key="1">
    <citation type="journal article" date="2024" name="Proc. Natl. Acad. Sci. U.S.A.">
        <title>The evolutionary genomics of adaptation to stress in wild rhizobium bacteria.</title>
        <authorList>
            <person name="Kehlet-Delgado H."/>
            <person name="Montoya A.P."/>
            <person name="Jensen K.T."/>
            <person name="Wendlandt C.E."/>
            <person name="Dexheimer C."/>
            <person name="Roberts M."/>
            <person name="Torres Martinez L."/>
            <person name="Friesen M.L."/>
            <person name="Griffitts J.S."/>
            <person name="Porter S.S."/>
        </authorList>
    </citation>
    <scope>NUCLEOTIDE SEQUENCE [LARGE SCALE GENOMIC DNA]</scope>
    <source>
        <strain evidence="1 2">M0468</strain>
    </source>
</reference>
<evidence type="ECO:0000313" key="1">
    <source>
        <dbReference type="EMBL" id="MER9284722.1"/>
    </source>
</evidence>
<evidence type="ECO:0000313" key="2">
    <source>
        <dbReference type="Proteomes" id="UP001480082"/>
    </source>
</evidence>
<protein>
    <submittedName>
        <fullName evidence="1">AlpA family phage regulatory protein</fullName>
    </submittedName>
</protein>
<sequence length="95" mass="10222">MPDVNSATNPNPGNGGPSNPARSKSKEPPYLPIALPGQLLSFHDVFAVTRLSRATVYRLVQAGKFPKPVKVGFSTRWTKASIETWLAETTGRTAA</sequence>
<dbReference type="EMBL" id="JAMYRI010000006">
    <property type="protein sequence ID" value="MER9284722.1"/>
    <property type="molecule type" value="Genomic_DNA"/>
</dbReference>
<organism evidence="1 2">
    <name type="scientific">Mesorhizobium australicum</name>
    <dbReference type="NCBI Taxonomy" id="536018"/>
    <lineage>
        <taxon>Bacteria</taxon>
        <taxon>Pseudomonadati</taxon>
        <taxon>Pseudomonadota</taxon>
        <taxon>Alphaproteobacteria</taxon>
        <taxon>Hyphomicrobiales</taxon>
        <taxon>Phyllobacteriaceae</taxon>
        <taxon>Mesorhizobium</taxon>
    </lineage>
</organism>
<comment type="caution">
    <text evidence="1">The sequence shown here is derived from an EMBL/GenBank/DDBJ whole genome shotgun (WGS) entry which is preliminary data.</text>
</comment>
<proteinExistence type="predicted"/>
<accession>A0ACC6SY82</accession>